<sequence length="34" mass="4038">MVLSFHDQQDHCEILLYTRLKDKNGKEVYEGDIV</sequence>
<comment type="caution">
    <text evidence="2">The sequence shown here is derived from an EMBL/GenBank/DDBJ whole genome shotgun (WGS) entry which is preliminary data.</text>
</comment>
<accession>A0A9X6YFZ5</accession>
<gene>
    <name evidence="2" type="ORF">CON01_17020</name>
</gene>
<protein>
    <recommendedName>
        <fullName evidence="1">YopX protein domain-containing protein</fullName>
    </recommendedName>
</protein>
<evidence type="ECO:0000259" key="1">
    <source>
        <dbReference type="Pfam" id="PF09643"/>
    </source>
</evidence>
<feature type="domain" description="YopX protein" evidence="1">
    <location>
        <begin position="13"/>
        <end position="34"/>
    </location>
</feature>
<dbReference type="InterPro" id="IPR019096">
    <property type="entry name" value="YopX_protein"/>
</dbReference>
<dbReference type="EMBL" id="NVMD01000017">
    <property type="protein sequence ID" value="PED13302.1"/>
    <property type="molecule type" value="Genomic_DNA"/>
</dbReference>
<dbReference type="SUPFAM" id="SSF159006">
    <property type="entry name" value="YopX-like"/>
    <property type="match status" value="1"/>
</dbReference>
<reference evidence="2 3" key="1">
    <citation type="submission" date="2017-09" db="EMBL/GenBank/DDBJ databases">
        <title>Large-scale bioinformatics analysis of Bacillus genomes uncovers conserved roles of natural products in bacterial physiology.</title>
        <authorList>
            <consortium name="Agbiome Team Llc"/>
            <person name="Bleich R.M."/>
            <person name="Grubbs K.J."/>
            <person name="Santa Maria K.C."/>
            <person name="Allen S.E."/>
            <person name="Farag S."/>
            <person name="Shank E.A."/>
            <person name="Bowers A."/>
        </authorList>
    </citation>
    <scope>NUCLEOTIDE SEQUENCE [LARGE SCALE GENOMIC DNA]</scope>
    <source>
        <strain evidence="2 3">AFS094940</strain>
    </source>
</reference>
<organism evidence="2 3">
    <name type="scientific">Bacillus thuringiensis</name>
    <dbReference type="NCBI Taxonomy" id="1428"/>
    <lineage>
        <taxon>Bacteria</taxon>
        <taxon>Bacillati</taxon>
        <taxon>Bacillota</taxon>
        <taxon>Bacilli</taxon>
        <taxon>Bacillales</taxon>
        <taxon>Bacillaceae</taxon>
        <taxon>Bacillus</taxon>
        <taxon>Bacillus cereus group</taxon>
    </lineage>
</organism>
<evidence type="ECO:0000313" key="3">
    <source>
        <dbReference type="Proteomes" id="UP000220127"/>
    </source>
</evidence>
<evidence type="ECO:0000313" key="2">
    <source>
        <dbReference type="EMBL" id="PED13302.1"/>
    </source>
</evidence>
<dbReference type="Proteomes" id="UP000220127">
    <property type="component" value="Unassembled WGS sequence"/>
</dbReference>
<dbReference type="RefSeq" id="WP_097845958.1">
    <property type="nucleotide sequence ID" value="NZ_NTRM01000040.1"/>
</dbReference>
<name>A0A9X6YFZ5_BACTU</name>
<dbReference type="Gene3D" id="2.30.30.290">
    <property type="entry name" value="YopX-like domains"/>
    <property type="match status" value="1"/>
</dbReference>
<dbReference type="Pfam" id="PF09643">
    <property type="entry name" value="YopX"/>
    <property type="match status" value="1"/>
</dbReference>
<dbReference type="AlphaFoldDB" id="A0A9X6YFZ5"/>
<dbReference type="InterPro" id="IPR023385">
    <property type="entry name" value="YopX-like_C"/>
</dbReference>
<proteinExistence type="predicted"/>